<evidence type="ECO:0000256" key="2">
    <source>
        <dbReference type="PROSITE-ProRule" id="PRU00335"/>
    </source>
</evidence>
<accession>A0A8J7RLU9</accession>
<name>A0A8J7RLU9_9BACT</name>
<keyword evidence="1 2" id="KW-0238">DNA-binding</keyword>
<dbReference type="PRINTS" id="PR00455">
    <property type="entry name" value="HTHTETR"/>
</dbReference>
<dbReference type="InterPro" id="IPR001647">
    <property type="entry name" value="HTH_TetR"/>
</dbReference>
<evidence type="ECO:0000313" key="5">
    <source>
        <dbReference type="Proteomes" id="UP000673975"/>
    </source>
</evidence>
<gene>
    <name evidence="4" type="ORF">NATSA_11335</name>
</gene>
<protein>
    <submittedName>
        <fullName evidence="4">Helix-turn-helix transcriptional regulator</fullName>
    </submittedName>
</protein>
<dbReference type="PROSITE" id="PS50977">
    <property type="entry name" value="HTH_TETR_2"/>
    <property type="match status" value="1"/>
</dbReference>
<proteinExistence type="predicted"/>
<comment type="caution">
    <text evidence="4">The sequence shown here is derived from an EMBL/GenBank/DDBJ whole genome shotgun (WGS) entry which is preliminary data.</text>
</comment>
<evidence type="ECO:0000259" key="3">
    <source>
        <dbReference type="PROSITE" id="PS50977"/>
    </source>
</evidence>
<dbReference type="SUPFAM" id="SSF46689">
    <property type="entry name" value="Homeodomain-like"/>
    <property type="match status" value="1"/>
</dbReference>
<feature type="domain" description="HTH tetR-type" evidence="3">
    <location>
        <begin position="14"/>
        <end position="74"/>
    </location>
</feature>
<dbReference type="Proteomes" id="UP000673975">
    <property type="component" value="Unassembled WGS sequence"/>
</dbReference>
<evidence type="ECO:0000313" key="4">
    <source>
        <dbReference type="EMBL" id="MBP3193260.1"/>
    </source>
</evidence>
<dbReference type="Gene3D" id="1.10.357.10">
    <property type="entry name" value="Tetracycline Repressor, domain 2"/>
    <property type="match status" value="1"/>
</dbReference>
<organism evidence="4 5">
    <name type="scientific">Natronogracilivirga saccharolytica</name>
    <dbReference type="NCBI Taxonomy" id="2812953"/>
    <lineage>
        <taxon>Bacteria</taxon>
        <taxon>Pseudomonadati</taxon>
        <taxon>Balneolota</taxon>
        <taxon>Balneolia</taxon>
        <taxon>Balneolales</taxon>
        <taxon>Cyclonatronaceae</taxon>
        <taxon>Natronogracilivirga</taxon>
    </lineage>
</organism>
<keyword evidence="5" id="KW-1185">Reference proteome</keyword>
<dbReference type="PANTHER" id="PTHR43479:SF11">
    <property type="entry name" value="ACREF_ENVCD OPERON REPRESSOR-RELATED"/>
    <property type="match status" value="1"/>
</dbReference>
<dbReference type="GO" id="GO:0003677">
    <property type="term" value="F:DNA binding"/>
    <property type="evidence" value="ECO:0007669"/>
    <property type="project" value="UniProtKB-UniRule"/>
</dbReference>
<dbReference type="PANTHER" id="PTHR43479">
    <property type="entry name" value="ACREF/ENVCD OPERON REPRESSOR-RELATED"/>
    <property type="match status" value="1"/>
</dbReference>
<dbReference type="EMBL" id="JAFIDN010000009">
    <property type="protein sequence ID" value="MBP3193260.1"/>
    <property type="molecule type" value="Genomic_DNA"/>
</dbReference>
<dbReference type="AlphaFoldDB" id="A0A8J7RLU9"/>
<reference evidence="4" key="1">
    <citation type="submission" date="2021-02" db="EMBL/GenBank/DDBJ databases">
        <title>Natronogracilivirga saccharolytica gen. nov. sp. nov. a new anaerobic, haloalkiliphilic carbohydrate-fermenting bacterium from soda lake and proposing of Cyclonatronumiaceae fam. nov. in the phylum Balneolaeota.</title>
        <authorList>
            <person name="Zhilina T.N."/>
            <person name="Sorokin D.Y."/>
            <person name="Zavarzina D.G."/>
            <person name="Toshchakov S.V."/>
            <person name="Kublanov I.V."/>
        </authorList>
    </citation>
    <scope>NUCLEOTIDE SEQUENCE</scope>
    <source>
        <strain evidence="4">Z-1702</strain>
    </source>
</reference>
<dbReference type="InterPro" id="IPR009057">
    <property type="entry name" value="Homeodomain-like_sf"/>
</dbReference>
<sequence>MAYRRSAFMEERVSRRKRQMIKAAEELISENGYKATTMQDVARKAGTSIGNVYFYFSNKDEMVMEVIDHLCEEIWAEDDLEKLDLEAYPHYSIEALDDYLKITALFKKKHFARAILGGATYPGFRDRIIRFFEEKAVDRYSKYSDFYKGVDRELAFACHFGSVVNVMMKVLQEELDRSPQEVGKFLARWKLQARGLQADVVDRAMNDLETLILQIESSRKAPVTSSSE</sequence>
<feature type="DNA-binding region" description="H-T-H motif" evidence="2">
    <location>
        <begin position="37"/>
        <end position="56"/>
    </location>
</feature>
<evidence type="ECO:0000256" key="1">
    <source>
        <dbReference type="ARBA" id="ARBA00023125"/>
    </source>
</evidence>
<dbReference type="Pfam" id="PF00440">
    <property type="entry name" value="TetR_N"/>
    <property type="match status" value="1"/>
</dbReference>
<dbReference type="InterPro" id="IPR050624">
    <property type="entry name" value="HTH-type_Tx_Regulator"/>
</dbReference>